<sequence>MEGFKKILKQKMHSFVEKIFLETKNFPREEIYVTTSQLKRASLSIILNYTEGYARFTEKNQLNFMRTSFGSAKETEYLLYLSKRLNFLNENVYTELNKQLDEINAMLWSEINTLSKSIKH</sequence>
<proteinExistence type="predicted"/>
<protein>
    <submittedName>
        <fullName evidence="1">Four helix bundle protein</fullName>
    </submittedName>
</protein>
<dbReference type="EMBL" id="PFPL01000053">
    <property type="protein sequence ID" value="PIZ95434.1"/>
    <property type="molecule type" value="Genomic_DNA"/>
</dbReference>
<comment type="caution">
    <text evidence="1">The sequence shown here is derived from an EMBL/GenBank/DDBJ whole genome shotgun (WGS) entry which is preliminary data.</text>
</comment>
<dbReference type="PANTHER" id="PTHR38471">
    <property type="entry name" value="FOUR HELIX BUNDLE PROTEIN"/>
    <property type="match status" value="1"/>
</dbReference>
<organism evidence="1 2">
    <name type="scientific">Candidatus Magasanikbacteria bacterium CG_4_10_14_0_2_um_filter_33_14</name>
    <dbReference type="NCBI Taxonomy" id="1974636"/>
    <lineage>
        <taxon>Bacteria</taxon>
        <taxon>Candidatus Magasanikiibacteriota</taxon>
    </lineage>
</organism>
<evidence type="ECO:0000313" key="1">
    <source>
        <dbReference type="EMBL" id="PIZ95434.1"/>
    </source>
</evidence>
<evidence type="ECO:0000313" key="2">
    <source>
        <dbReference type="Proteomes" id="UP000231453"/>
    </source>
</evidence>
<dbReference type="Proteomes" id="UP000231453">
    <property type="component" value="Unassembled WGS sequence"/>
</dbReference>
<name>A0A2M7V9B2_9BACT</name>
<dbReference type="PANTHER" id="PTHR38471:SF2">
    <property type="entry name" value="FOUR HELIX BUNDLE PROTEIN"/>
    <property type="match status" value="1"/>
</dbReference>
<dbReference type="AlphaFoldDB" id="A0A2M7V9B2"/>
<dbReference type="InterPro" id="IPR012657">
    <property type="entry name" value="23S_rRNA-intervening_sequence"/>
</dbReference>
<accession>A0A2M7V9B2</accession>
<dbReference type="NCBIfam" id="TIGR02436">
    <property type="entry name" value="four helix bundle protein"/>
    <property type="match status" value="1"/>
</dbReference>
<dbReference type="SUPFAM" id="SSF158446">
    <property type="entry name" value="IVS-encoded protein-like"/>
    <property type="match status" value="1"/>
</dbReference>
<dbReference type="InterPro" id="IPR036583">
    <property type="entry name" value="23S_rRNA_IVS_sf"/>
</dbReference>
<dbReference type="Pfam" id="PF05635">
    <property type="entry name" value="23S_rRNA_IVP"/>
    <property type="match status" value="1"/>
</dbReference>
<dbReference type="Gene3D" id="1.20.1440.60">
    <property type="entry name" value="23S rRNA-intervening sequence"/>
    <property type="match status" value="1"/>
</dbReference>
<reference evidence="2" key="1">
    <citation type="submission" date="2017-09" db="EMBL/GenBank/DDBJ databases">
        <title>Depth-based differentiation of microbial function through sediment-hosted aquifers and enrichment of novel symbionts in the deep terrestrial subsurface.</title>
        <authorList>
            <person name="Probst A.J."/>
            <person name="Ladd B."/>
            <person name="Jarett J.K."/>
            <person name="Geller-Mcgrath D.E."/>
            <person name="Sieber C.M.K."/>
            <person name="Emerson J.B."/>
            <person name="Anantharaman K."/>
            <person name="Thomas B.C."/>
            <person name="Malmstrom R."/>
            <person name="Stieglmeier M."/>
            <person name="Klingl A."/>
            <person name="Woyke T."/>
            <person name="Ryan C.M."/>
            <person name="Banfield J.F."/>
        </authorList>
    </citation>
    <scope>NUCLEOTIDE SEQUENCE [LARGE SCALE GENOMIC DNA]</scope>
</reference>
<gene>
    <name evidence="1" type="ORF">COX80_04500</name>
</gene>
<dbReference type="CDD" id="cd16377">
    <property type="entry name" value="23S_rRNA_IVP_like"/>
    <property type="match status" value="1"/>
</dbReference>